<dbReference type="InterPro" id="IPR036226">
    <property type="entry name" value="LipOase_C_sf"/>
</dbReference>
<keyword evidence="1" id="KW-0479">Metal-binding</keyword>
<evidence type="ECO:0000256" key="2">
    <source>
        <dbReference type="ARBA" id="ARBA00023002"/>
    </source>
</evidence>
<gene>
    <name evidence="4" type="ORF">J8F10_07805</name>
</gene>
<protein>
    <recommendedName>
        <fullName evidence="3">Lipoxygenase domain-containing protein</fullName>
    </recommendedName>
</protein>
<dbReference type="Gene3D" id="1.20.245.10">
    <property type="entry name" value="Lipoxygenase-1, Domain 5"/>
    <property type="match status" value="1"/>
</dbReference>
<dbReference type="PRINTS" id="PR00087">
    <property type="entry name" value="LIPOXYGENASE"/>
</dbReference>
<accession>A0ABS5BN80</accession>
<dbReference type="Gene3D" id="3.10.450.60">
    <property type="match status" value="1"/>
</dbReference>
<evidence type="ECO:0000259" key="3">
    <source>
        <dbReference type="PROSITE" id="PS51393"/>
    </source>
</evidence>
<dbReference type="Proteomes" id="UP000676565">
    <property type="component" value="Unassembled WGS sequence"/>
</dbReference>
<organism evidence="4 5">
    <name type="scientific">Gemmata palustris</name>
    <dbReference type="NCBI Taxonomy" id="2822762"/>
    <lineage>
        <taxon>Bacteria</taxon>
        <taxon>Pseudomonadati</taxon>
        <taxon>Planctomycetota</taxon>
        <taxon>Planctomycetia</taxon>
        <taxon>Gemmatales</taxon>
        <taxon>Gemmataceae</taxon>
        <taxon>Gemmata</taxon>
    </lineage>
</organism>
<keyword evidence="2" id="KW-0560">Oxidoreductase</keyword>
<proteinExistence type="predicted"/>
<dbReference type="InterPro" id="IPR013819">
    <property type="entry name" value="LipOase_C"/>
</dbReference>
<comment type="caution">
    <text evidence="4">The sequence shown here is derived from an EMBL/GenBank/DDBJ whole genome shotgun (WGS) entry which is preliminary data.</text>
</comment>
<dbReference type="Pfam" id="PF00305">
    <property type="entry name" value="Lipoxygenase"/>
    <property type="match status" value="1"/>
</dbReference>
<dbReference type="PROSITE" id="PS51393">
    <property type="entry name" value="LIPOXYGENASE_3"/>
    <property type="match status" value="1"/>
</dbReference>
<dbReference type="PANTHER" id="PTHR11771">
    <property type="entry name" value="LIPOXYGENASE"/>
    <property type="match status" value="1"/>
</dbReference>
<evidence type="ECO:0000313" key="5">
    <source>
        <dbReference type="Proteomes" id="UP000676565"/>
    </source>
</evidence>
<reference evidence="4 5" key="1">
    <citation type="submission" date="2021-04" db="EMBL/GenBank/DDBJ databases">
        <authorList>
            <person name="Ivanova A."/>
        </authorList>
    </citation>
    <scope>NUCLEOTIDE SEQUENCE [LARGE SCALE GENOMIC DNA]</scope>
    <source>
        <strain evidence="4 5">G18</strain>
    </source>
</reference>
<dbReference type="SUPFAM" id="SSF48484">
    <property type="entry name" value="Lipoxigenase"/>
    <property type="match status" value="1"/>
</dbReference>
<evidence type="ECO:0000256" key="1">
    <source>
        <dbReference type="ARBA" id="ARBA00022723"/>
    </source>
</evidence>
<evidence type="ECO:0000313" key="4">
    <source>
        <dbReference type="EMBL" id="MBP3955184.1"/>
    </source>
</evidence>
<keyword evidence="5" id="KW-1185">Reference proteome</keyword>
<dbReference type="RefSeq" id="WP_210653277.1">
    <property type="nucleotide sequence ID" value="NZ_JAGKQQ010000001.1"/>
</dbReference>
<name>A0ABS5BN80_9BACT</name>
<dbReference type="EMBL" id="JAGKQQ010000001">
    <property type="protein sequence ID" value="MBP3955184.1"/>
    <property type="molecule type" value="Genomic_DNA"/>
</dbReference>
<feature type="domain" description="Lipoxygenase" evidence="3">
    <location>
        <begin position="3"/>
        <end position="578"/>
    </location>
</feature>
<sequence length="578" mass="63160">MSAFLPAFDPDPETRAAGRTAKLREYTYNHDYVSPLAFVGEVPSRDRFPIDFTTLVLGKIMTNVANQADADSALRRRLRVMDTPITDMVLAGSTAVRAVGAAVGAVIGAAADARRLQTIDDYNALFHVIGLPPIAKDFEFDSTFAELRLAGPNPVMIHRIDKPDDRFPVTDAHFQVALPGDALAAAGADGRLFLVDYQKLDGVETGVSPCGLPKYLYAPLALFAVNTDTRKLVPVAIQCKQRPGPENPIFTPDDGYNWRIAKTIVEIADGNYHEAITHLGRTHLTVEPFVVAAHRQFGPNHPLNVLLQPHFGGTLAINHLARLKLISPDGVIDRLLGAKISAALGLSAWGVQGHAFMDLLPPASFRRRGVDNTATLPSYSYRDDALLHWEAVREWVATYLRCFYRSDAEVAADIEVAAWLTEASAKTGGRINGIEPARTFAELVDVTALVIFTASAQHAAVNFPQYDIMSYAPAMPLAGYAPAPTSKTGATEADYMAMLPPRDQAALQMNTGFMLGTAHYTRLGHYEPGYFGEPRINELAARFAAKMDEIEATITERNRHRRPYPFMLPSGVPQSINI</sequence>
<dbReference type="InterPro" id="IPR000907">
    <property type="entry name" value="LipOase"/>
</dbReference>